<feature type="transmembrane region" description="Helical" evidence="1">
    <location>
        <begin position="550"/>
        <end position="572"/>
    </location>
</feature>
<dbReference type="RefSeq" id="WP_154470769.1">
    <property type="nucleotide sequence ID" value="NZ_VUMD01000001.1"/>
</dbReference>
<sequence length="641" mass="69411">MNTKKTNRAITVLDGVISFLCVCLTGIQLANYIFGIFPAMQQRSLFLGFILSIILLIHIRNKIAKGILDLWSIFILLGIFFASVYIFVNWYEMSFRVIRPEKMDLLAGILIIAAVIDCANIRLGRTLPFIALLFIIYALFGQYIKGSMGTVSFTVQRIISILTMETSGIYGTILGTAAKQIFVFIILGSSLELSGASEFFLKMASILLGSRKGSGAKVNTMAGGLLGMVSGSAVANVMAVGPMTFPMMKKDGFSNYFCGAIAAISGTGGQLMPPVMGTAAFIIAETLAVSYGEVTKAALIPGILFYLTIWLTINCHSNRLGLIGKKDKIDWLPVLKSGFYYLIPIIFLMVTISGLKWSPIKAGMWSTVLVVIVSQFNKERRMTIPVIVQAMERSAKGAVTVSVACAVAGIIVGVLSVTGLGLKFSTVLLALSGGYKIILLVFTMLAGLILGMGMTTTSVYIVLSVLVAPALVDFGVEPIAAHMFVFYFGILSCITPPVATAIFASASLLNESPLRLGLCASRIAIPIYMIPFLFVLNPALLMLESSVMEIMIEFILSGLTIIALCSSIEGYFTSELSKKERVLLFVGALCELHTSILVKTCSNLLILVLLLKNMRVKKCAQLLHTKGALSRLRQWKPRGMK</sequence>
<feature type="transmembrane region" description="Helical" evidence="1">
    <location>
        <begin position="437"/>
        <end position="467"/>
    </location>
</feature>
<organism evidence="3 4">
    <name type="scientific">Clostridium porci</name>
    <dbReference type="NCBI Taxonomy" id="2605778"/>
    <lineage>
        <taxon>Bacteria</taxon>
        <taxon>Bacillati</taxon>
        <taxon>Bacillota</taxon>
        <taxon>Clostridia</taxon>
        <taxon>Eubacteriales</taxon>
        <taxon>Clostridiaceae</taxon>
        <taxon>Clostridium</taxon>
    </lineage>
</organism>
<dbReference type="PANTHER" id="PTHR43849:SF2">
    <property type="entry name" value="BLL3936 PROTEIN"/>
    <property type="match status" value="1"/>
</dbReference>
<feature type="transmembrane region" description="Helical" evidence="1">
    <location>
        <begin position="12"/>
        <end position="34"/>
    </location>
</feature>
<feature type="transmembrane region" description="Helical" evidence="1">
    <location>
        <begin position="479"/>
        <end position="503"/>
    </location>
</feature>
<feature type="transmembrane region" description="Helical" evidence="1">
    <location>
        <begin position="126"/>
        <end position="144"/>
    </location>
</feature>
<dbReference type="NCBIfam" id="TIGR02123">
    <property type="entry name" value="TRAP_fused"/>
    <property type="match status" value="1"/>
</dbReference>
<dbReference type="InterPro" id="IPR010656">
    <property type="entry name" value="DctM"/>
</dbReference>
<feature type="transmembrane region" description="Helical" evidence="1">
    <location>
        <begin position="334"/>
        <end position="352"/>
    </location>
</feature>
<feature type="transmembrane region" description="Helical" evidence="1">
    <location>
        <begin position="40"/>
        <end position="59"/>
    </location>
</feature>
<feature type="transmembrane region" description="Helical" evidence="1">
    <location>
        <begin position="523"/>
        <end position="543"/>
    </location>
</feature>
<keyword evidence="1" id="KW-0812">Transmembrane</keyword>
<proteinExistence type="predicted"/>
<feature type="transmembrane region" description="Helical" evidence="1">
    <location>
        <begin position="71"/>
        <end position="91"/>
    </location>
</feature>
<comment type="caution">
    <text evidence="3">The sequence shown here is derived from an EMBL/GenBank/DDBJ whole genome shotgun (WGS) entry which is preliminary data.</text>
</comment>
<keyword evidence="4" id="KW-1185">Reference proteome</keyword>
<feature type="transmembrane region" description="Helical" evidence="1">
    <location>
        <begin position="221"/>
        <end position="245"/>
    </location>
</feature>
<evidence type="ECO:0000259" key="2">
    <source>
        <dbReference type="Pfam" id="PF06808"/>
    </source>
</evidence>
<name>A0A7X2NIH4_9CLOT</name>
<gene>
    <name evidence="3" type="ORF">FYJ39_01920</name>
</gene>
<keyword evidence="1" id="KW-1133">Transmembrane helix</keyword>
<reference evidence="3 4" key="1">
    <citation type="submission" date="2019-08" db="EMBL/GenBank/DDBJ databases">
        <title>In-depth cultivation of the pig gut microbiome towards novel bacterial diversity and tailored functional studies.</title>
        <authorList>
            <person name="Wylensek D."/>
            <person name="Hitch T.C.A."/>
            <person name="Clavel T."/>
        </authorList>
    </citation>
    <scope>NUCLEOTIDE SEQUENCE [LARGE SCALE GENOMIC DNA]</scope>
    <source>
        <strain evidence="3 4">WCA-389-WT-23D1</strain>
    </source>
</reference>
<evidence type="ECO:0000313" key="4">
    <source>
        <dbReference type="Proteomes" id="UP000429958"/>
    </source>
</evidence>
<evidence type="ECO:0000313" key="3">
    <source>
        <dbReference type="EMBL" id="MSS35373.1"/>
    </source>
</evidence>
<dbReference type="AlphaFoldDB" id="A0A7X2NIH4"/>
<feature type="transmembrane region" description="Helical" evidence="1">
    <location>
        <begin position="257"/>
        <end position="284"/>
    </location>
</feature>
<dbReference type="EMBL" id="VUMD01000001">
    <property type="protein sequence ID" value="MSS35373.1"/>
    <property type="molecule type" value="Genomic_DNA"/>
</dbReference>
<feature type="transmembrane region" description="Helical" evidence="1">
    <location>
        <begin position="592"/>
        <end position="611"/>
    </location>
</feature>
<dbReference type="PANTHER" id="PTHR43849">
    <property type="entry name" value="BLL3936 PROTEIN"/>
    <property type="match status" value="1"/>
</dbReference>
<feature type="transmembrane region" description="Helical" evidence="1">
    <location>
        <begin position="397"/>
        <end position="417"/>
    </location>
</feature>
<keyword evidence="1" id="KW-0472">Membrane</keyword>
<feature type="transmembrane region" description="Helical" evidence="1">
    <location>
        <begin position="103"/>
        <end position="119"/>
    </location>
</feature>
<accession>A0A7X2NIH4</accession>
<feature type="transmembrane region" description="Helical" evidence="1">
    <location>
        <begin position="296"/>
        <end position="313"/>
    </location>
</feature>
<evidence type="ECO:0000256" key="1">
    <source>
        <dbReference type="SAM" id="Phobius"/>
    </source>
</evidence>
<dbReference type="Pfam" id="PF06808">
    <property type="entry name" value="DctM"/>
    <property type="match status" value="1"/>
</dbReference>
<protein>
    <submittedName>
        <fullName evidence="3">TRAP transporter fused permease subunit</fullName>
    </submittedName>
</protein>
<dbReference type="Proteomes" id="UP000429958">
    <property type="component" value="Unassembled WGS sequence"/>
</dbReference>
<dbReference type="InterPro" id="IPR011853">
    <property type="entry name" value="TRAP_DctM-Dct_fused"/>
</dbReference>
<feature type="domain" description="TRAP C4-dicarboxylate transport system permease DctM subunit" evidence="2">
    <location>
        <begin position="123"/>
        <end position="545"/>
    </location>
</feature>